<evidence type="ECO:0000256" key="2">
    <source>
        <dbReference type="ARBA" id="ARBA00023015"/>
    </source>
</evidence>
<evidence type="ECO:0000256" key="3">
    <source>
        <dbReference type="ARBA" id="ARBA00023125"/>
    </source>
</evidence>
<protein>
    <submittedName>
        <fullName evidence="6">DNA-binding transcriptional LysR family regulator</fullName>
    </submittedName>
</protein>
<dbReference type="SUPFAM" id="SSF46785">
    <property type="entry name" value="Winged helix' DNA-binding domain"/>
    <property type="match status" value="1"/>
</dbReference>
<evidence type="ECO:0000256" key="1">
    <source>
        <dbReference type="ARBA" id="ARBA00009437"/>
    </source>
</evidence>
<accession>A0A853BVH2</accession>
<gene>
    <name evidence="6" type="ORF">HNR12_005301</name>
</gene>
<sequence>MDLVGACRAFVSVGERGSFTLGAAAARIPQPVASRRIAALEKHLGAPLFDRSARRATLTPFGREMLPSAQRLVRLADAMEYDAETARRTPLRLAVPDTCATLALARLEAEARGHGLHLEFQPAPPARRAELLRSHQVRAAVVAVAPDSAAWTVPLGLAGAAPPRAAVYYLETLRPGRGDPAPRARRVWIQPEDDVPHVRDRLVRLGDTLGLRPAQVAVAGSLTSAVADTLESADLLLCPAGQAAELGLHWRPLGETALPRGYDVAGAVGAGDDAERIRTLLGAAVARCLGAAAGAEAAA</sequence>
<dbReference type="InterPro" id="IPR000847">
    <property type="entry name" value="LysR_HTH_N"/>
</dbReference>
<keyword evidence="7" id="KW-1185">Reference proteome</keyword>
<proteinExistence type="inferred from homology"/>
<keyword evidence="2" id="KW-0805">Transcription regulation</keyword>
<dbReference type="InterPro" id="IPR036390">
    <property type="entry name" value="WH_DNA-bd_sf"/>
</dbReference>
<organism evidence="6 7">
    <name type="scientific">Streptomonospora nanhaiensis</name>
    <dbReference type="NCBI Taxonomy" id="1323731"/>
    <lineage>
        <taxon>Bacteria</taxon>
        <taxon>Bacillati</taxon>
        <taxon>Actinomycetota</taxon>
        <taxon>Actinomycetes</taxon>
        <taxon>Streptosporangiales</taxon>
        <taxon>Nocardiopsidaceae</taxon>
        <taxon>Streptomonospora</taxon>
    </lineage>
</organism>
<dbReference type="PANTHER" id="PTHR30126:SF40">
    <property type="entry name" value="HTH-TYPE TRANSCRIPTIONAL REGULATOR GLTR"/>
    <property type="match status" value="1"/>
</dbReference>
<comment type="similarity">
    <text evidence="1">Belongs to the LysR transcriptional regulatory family.</text>
</comment>
<dbReference type="PANTHER" id="PTHR30126">
    <property type="entry name" value="HTH-TYPE TRANSCRIPTIONAL REGULATOR"/>
    <property type="match status" value="1"/>
</dbReference>
<keyword evidence="3 6" id="KW-0238">DNA-binding</keyword>
<comment type="caution">
    <text evidence="6">The sequence shown here is derived from an EMBL/GenBank/DDBJ whole genome shotgun (WGS) entry which is preliminary data.</text>
</comment>
<dbReference type="GO" id="GO:0003700">
    <property type="term" value="F:DNA-binding transcription factor activity"/>
    <property type="evidence" value="ECO:0007669"/>
    <property type="project" value="InterPro"/>
</dbReference>
<dbReference type="GO" id="GO:0000976">
    <property type="term" value="F:transcription cis-regulatory region binding"/>
    <property type="evidence" value="ECO:0007669"/>
    <property type="project" value="TreeGrafter"/>
</dbReference>
<evidence type="ECO:0000313" key="7">
    <source>
        <dbReference type="Proteomes" id="UP000575985"/>
    </source>
</evidence>
<name>A0A853BVH2_9ACTN</name>
<dbReference type="Pfam" id="PF00126">
    <property type="entry name" value="HTH_1"/>
    <property type="match status" value="1"/>
</dbReference>
<dbReference type="PROSITE" id="PS50931">
    <property type="entry name" value="HTH_LYSR"/>
    <property type="match status" value="1"/>
</dbReference>
<dbReference type="InterPro" id="IPR036388">
    <property type="entry name" value="WH-like_DNA-bd_sf"/>
</dbReference>
<feature type="domain" description="HTH lysR-type" evidence="5">
    <location>
        <begin position="1"/>
        <end position="59"/>
    </location>
</feature>
<dbReference type="RefSeq" id="WP_179770074.1">
    <property type="nucleotide sequence ID" value="NZ_JACCFO010000001.1"/>
</dbReference>
<dbReference type="Proteomes" id="UP000575985">
    <property type="component" value="Unassembled WGS sequence"/>
</dbReference>
<evidence type="ECO:0000256" key="4">
    <source>
        <dbReference type="ARBA" id="ARBA00023163"/>
    </source>
</evidence>
<dbReference type="Gene3D" id="1.10.10.10">
    <property type="entry name" value="Winged helix-like DNA-binding domain superfamily/Winged helix DNA-binding domain"/>
    <property type="match status" value="1"/>
</dbReference>
<dbReference type="PRINTS" id="PR00039">
    <property type="entry name" value="HTHLYSR"/>
</dbReference>
<evidence type="ECO:0000313" key="6">
    <source>
        <dbReference type="EMBL" id="NYI99024.1"/>
    </source>
</evidence>
<keyword evidence="4" id="KW-0804">Transcription</keyword>
<dbReference type="AlphaFoldDB" id="A0A853BVH2"/>
<dbReference type="EMBL" id="JACCFO010000001">
    <property type="protein sequence ID" value="NYI99024.1"/>
    <property type="molecule type" value="Genomic_DNA"/>
</dbReference>
<reference evidence="6 7" key="1">
    <citation type="submission" date="2020-07" db="EMBL/GenBank/DDBJ databases">
        <title>Sequencing the genomes of 1000 actinobacteria strains.</title>
        <authorList>
            <person name="Klenk H.-P."/>
        </authorList>
    </citation>
    <scope>NUCLEOTIDE SEQUENCE [LARGE SCALE GENOMIC DNA]</scope>
    <source>
        <strain evidence="6 7">DSM 45927</strain>
    </source>
</reference>
<evidence type="ECO:0000259" key="5">
    <source>
        <dbReference type="PROSITE" id="PS50931"/>
    </source>
</evidence>